<feature type="region of interest" description="Disordered" evidence="1">
    <location>
        <begin position="108"/>
        <end position="139"/>
    </location>
</feature>
<evidence type="ECO:0008006" key="5">
    <source>
        <dbReference type="Google" id="ProtNLM"/>
    </source>
</evidence>
<dbReference type="EMBL" id="MH725795">
    <property type="protein sequence ID" value="AYE93266.1"/>
    <property type="molecule type" value="Genomic_DNA"/>
</dbReference>
<sequence length="417" mass="46503">MLGRVFLFLFLFLFLILMFFKDNSPNSLFILNINCLIYILSYIIPFVFSFIVSYLTSKLKSIKLFRVFIYYLVLTTGLFVLYIIGIVILAYFYLLEVVEGEGLDEIEGGVRSESSDNGGGRSNESPESDKKMSENNDEYKVSGSISKELAKEIAKETGEVVLKGVGTFVDKVAPNIGAAAAGGTVGAAALHASKGLPPVQRLVAIGASSGVAAFGTKVGIGASEAIIKNANILAAERNSQVTEGDRAASPTDNFFVSSPNDISSPLEELFLYQFSLNILIFILIIIFLFLIFNRFVFKYNTDIISSFVERRLSTKWKELFQKYITKSSQYNDRLFLILFILNSFSLLGMIILNLIISSHLLVNGDEFIHVHNYIHNIKCSTFLLIWSVKSTGKIDKDKIIKRGFISSTPHYDSRIHK</sequence>
<feature type="transmembrane region" description="Helical" evidence="2">
    <location>
        <begin position="36"/>
        <end position="56"/>
    </location>
</feature>
<feature type="compositionally biased region" description="Basic and acidic residues" evidence="1">
    <location>
        <begin position="127"/>
        <end position="139"/>
    </location>
</feature>
<feature type="transmembrane region" description="Helical" evidence="2">
    <location>
        <begin position="270"/>
        <end position="292"/>
    </location>
</feature>
<geneLocation type="mitochondrion" evidence="4"/>
<dbReference type="AlphaFoldDB" id="A0A386TYH1"/>
<feature type="transmembrane region" description="Helical" evidence="2">
    <location>
        <begin position="334"/>
        <end position="356"/>
    </location>
</feature>
<dbReference type="EMBL" id="MH725795">
    <property type="protein sequence ID" value="AYE93226.1"/>
    <property type="molecule type" value="Genomic_DNA"/>
</dbReference>
<protein>
    <recommendedName>
        <fullName evidence="5">LAGLIDADG homing endonuclease</fullName>
    </recommendedName>
</protein>
<evidence type="ECO:0000313" key="3">
    <source>
        <dbReference type="EMBL" id="AYE93226.1"/>
    </source>
</evidence>
<feature type="transmembrane region" description="Helical" evidence="2">
    <location>
        <begin position="68"/>
        <end position="94"/>
    </location>
</feature>
<gene>
    <name evidence="4" type="ORF">C0995_000043</name>
    <name evidence="3" type="ORF">C0995_000087</name>
</gene>
<accession>A0A386TYH1</accession>
<proteinExistence type="predicted"/>
<evidence type="ECO:0000256" key="1">
    <source>
        <dbReference type="SAM" id="MobiDB-lite"/>
    </source>
</evidence>
<name>A0A386TYH1_9AGAR</name>
<evidence type="ECO:0000256" key="2">
    <source>
        <dbReference type="SAM" id="Phobius"/>
    </source>
</evidence>
<keyword evidence="2" id="KW-0472">Membrane</keyword>
<keyword evidence="4" id="KW-0496">Mitochondrion</keyword>
<keyword evidence="2" id="KW-0812">Transmembrane</keyword>
<organism evidence="4">
    <name type="scientific">Termitomyces sp</name>
    <dbReference type="NCBI Taxonomy" id="1916073"/>
    <lineage>
        <taxon>Eukaryota</taxon>
        <taxon>Fungi</taxon>
        <taxon>Dikarya</taxon>
        <taxon>Basidiomycota</taxon>
        <taxon>Agaricomycotina</taxon>
        <taxon>Agaricomycetes</taxon>
        <taxon>Agaricomycetidae</taxon>
        <taxon>Agaricales</taxon>
        <taxon>Tricholomatineae</taxon>
        <taxon>Lyophyllaceae</taxon>
        <taxon>Termitomyces</taxon>
    </lineage>
</organism>
<reference evidence="4" key="1">
    <citation type="submission" date="2018-08" db="EMBL/GenBank/DDBJ databases">
        <title>Comparative mitochondrial genomics of the basidiomycete Termitomyces.</title>
        <authorList>
            <person name="Nieuwenhuis M."/>
        </authorList>
    </citation>
    <scope>NUCLEOTIDE SEQUENCE</scope>
    <source>
        <strain evidence="4">Mi166</strain>
    </source>
</reference>
<keyword evidence="2" id="KW-1133">Transmembrane helix</keyword>
<evidence type="ECO:0000313" key="4">
    <source>
        <dbReference type="EMBL" id="AYE93266.1"/>
    </source>
</evidence>